<comment type="subcellular location">
    <subcellularLocation>
        <location evidence="1">Membrane</location>
        <topology evidence="1">Multi-pass membrane protein</topology>
    </subcellularLocation>
</comment>
<dbReference type="InterPro" id="IPR050866">
    <property type="entry name" value="CNG_cation_channel"/>
</dbReference>
<dbReference type="Pfam" id="PF00027">
    <property type="entry name" value="cNMP_binding"/>
    <property type="match status" value="1"/>
</dbReference>
<keyword evidence="3 9" id="KW-0812">Transmembrane</keyword>
<keyword evidence="8" id="KW-0407">Ion channel</keyword>
<dbReference type="SUPFAM" id="SSF51206">
    <property type="entry name" value="cAMP-binding domain-like"/>
    <property type="match status" value="1"/>
</dbReference>
<dbReference type="GeneID" id="100198921"/>
<evidence type="ECO:0000313" key="11">
    <source>
        <dbReference type="Proteomes" id="UP001652625"/>
    </source>
</evidence>
<dbReference type="CDD" id="cd00038">
    <property type="entry name" value="CAP_ED"/>
    <property type="match status" value="1"/>
</dbReference>
<proteinExistence type="predicted"/>
<accession>A0ABM4D0Y5</accession>
<evidence type="ECO:0000256" key="7">
    <source>
        <dbReference type="ARBA" id="ARBA00023286"/>
    </source>
</evidence>
<dbReference type="PANTHER" id="PTHR45638">
    <property type="entry name" value="CYCLIC NUCLEOTIDE-GATED CATION CHANNEL SUBUNIT A"/>
    <property type="match status" value="1"/>
</dbReference>
<feature type="transmembrane region" description="Helical" evidence="9">
    <location>
        <begin position="184"/>
        <end position="200"/>
    </location>
</feature>
<evidence type="ECO:0000256" key="3">
    <source>
        <dbReference type="ARBA" id="ARBA00022692"/>
    </source>
</evidence>
<dbReference type="PROSITE" id="PS00889">
    <property type="entry name" value="CNMP_BINDING_2"/>
    <property type="match status" value="1"/>
</dbReference>
<keyword evidence="11" id="KW-1185">Reference proteome</keyword>
<feature type="transmembrane region" description="Helical" evidence="9">
    <location>
        <begin position="238"/>
        <end position="258"/>
    </location>
</feature>
<dbReference type="Gene3D" id="1.10.287.630">
    <property type="entry name" value="Helix hairpin bin"/>
    <property type="match status" value="1"/>
</dbReference>
<evidence type="ECO:0000256" key="1">
    <source>
        <dbReference type="ARBA" id="ARBA00004141"/>
    </source>
</evidence>
<dbReference type="Proteomes" id="UP001652625">
    <property type="component" value="Chromosome 12"/>
</dbReference>
<keyword evidence="5" id="KW-0406">Ion transport</keyword>
<gene>
    <name evidence="12" type="primary">LOC100198921</name>
</gene>
<reference evidence="12" key="1">
    <citation type="submission" date="2025-08" db="UniProtKB">
        <authorList>
            <consortium name="RefSeq"/>
        </authorList>
    </citation>
    <scope>IDENTIFICATION</scope>
</reference>
<dbReference type="InterPro" id="IPR014710">
    <property type="entry name" value="RmlC-like_jellyroll"/>
</dbReference>
<evidence type="ECO:0000256" key="6">
    <source>
        <dbReference type="ARBA" id="ARBA00023136"/>
    </source>
</evidence>
<dbReference type="RefSeq" id="XP_065667888.1">
    <property type="nucleotide sequence ID" value="XM_065811816.1"/>
</dbReference>
<evidence type="ECO:0000259" key="10">
    <source>
        <dbReference type="SMART" id="SM00100"/>
    </source>
</evidence>
<organism evidence="11 12">
    <name type="scientific">Hydra vulgaris</name>
    <name type="common">Hydra</name>
    <name type="synonym">Hydra attenuata</name>
    <dbReference type="NCBI Taxonomy" id="6087"/>
    <lineage>
        <taxon>Eukaryota</taxon>
        <taxon>Metazoa</taxon>
        <taxon>Cnidaria</taxon>
        <taxon>Hydrozoa</taxon>
        <taxon>Hydroidolina</taxon>
        <taxon>Anthoathecata</taxon>
        <taxon>Aplanulata</taxon>
        <taxon>Hydridae</taxon>
        <taxon>Hydra</taxon>
    </lineage>
</organism>
<evidence type="ECO:0000313" key="12">
    <source>
        <dbReference type="RefSeq" id="XP_065667888.1"/>
    </source>
</evidence>
<protein>
    <submittedName>
        <fullName evidence="12">Cyclic nucleotide-gated channel alpha-3 isoform X5</fullName>
    </submittedName>
</protein>
<dbReference type="PROSITE" id="PS00888">
    <property type="entry name" value="CNMP_BINDING_1"/>
    <property type="match status" value="1"/>
</dbReference>
<dbReference type="SMART" id="SM00100">
    <property type="entry name" value="cNMP"/>
    <property type="match status" value="1"/>
</dbReference>
<feature type="transmembrane region" description="Helical" evidence="9">
    <location>
        <begin position="311"/>
        <end position="333"/>
    </location>
</feature>
<dbReference type="Gene3D" id="1.10.287.70">
    <property type="match status" value="1"/>
</dbReference>
<keyword evidence="2" id="KW-0813">Transport</keyword>
<keyword evidence="7" id="KW-1071">Ligand-gated ion channel</keyword>
<dbReference type="InterPro" id="IPR000595">
    <property type="entry name" value="cNMP-bd_dom"/>
</dbReference>
<dbReference type="InterPro" id="IPR005821">
    <property type="entry name" value="Ion_trans_dom"/>
</dbReference>
<dbReference type="Gene3D" id="2.60.120.10">
    <property type="entry name" value="Jelly Rolls"/>
    <property type="match status" value="1"/>
</dbReference>
<keyword evidence="4 9" id="KW-1133">Transmembrane helix</keyword>
<dbReference type="Pfam" id="PF00520">
    <property type="entry name" value="Ion_trans"/>
    <property type="match status" value="1"/>
</dbReference>
<feature type="domain" description="Cyclic nucleotide-binding" evidence="10">
    <location>
        <begin position="417"/>
        <end position="535"/>
    </location>
</feature>
<feature type="transmembrane region" description="Helical" evidence="9">
    <location>
        <begin position="105"/>
        <end position="127"/>
    </location>
</feature>
<dbReference type="InterPro" id="IPR018488">
    <property type="entry name" value="cNMP-bd_CS"/>
</dbReference>
<sequence length="911" mass="106783">MQRQNMNCINIKSLLATTNSIKKRRKMEKMMFVEKNVFLDKFSTRDRSHSGSSFTSVTPCGSIKSNVLAKTVYINNAATYSGLYYDVKQNCLSEFLLEPYSSFCYFWQIVLLLSINYNIWVVVFRIAYPDAKEFQVLWFSLDYVADFFYLADIFISSRISFIQNGIYVKDKRKVMLAYIKSKKFIIDVITLSPFDILYIIDKVRPVYRLPRLLKFLNIFQAKKVVEAVTNFPNLVRGIFWLNMMFLVLHWNSCFYYIISKSEGFGSDLWVYPNHTGVHKSLLHRYIKCMYWSTLVLTNIGESSPPETTIGYSYMIVCYISGMFIFAAIVGQVGNIIQTMNASRMEFEKQRDKTVHYMKKHNVPLELWKRVRHWYDYTYSRDRFDGGQDINEIKILPDKIKTELALHVHFETLRKVSFFQKCQPEFLHDLVLKMKLHIFTPGDLIIRKGEIAREMYVISDGTAEVVSESGQVLRTLKPGDFFGEIGLLSLNDGDNRRTANVQSCGYLELFVLSKEDVISSIKDYPLAQNILEQYGRKRLAFGQKCCKALGNKSMTSTKGENFGRKHKGLGNKSKTINQQEEEIKYRKKPNQFFESCNPNEIKKEVCKDYNKMVPREKTVFNKNDQSVIFYVKTKPNSYRVISFEIKKSIIDCADLKRSTIGDQFLTLPYIMSKEFFSKRNCNKKQRNLSKRFYKKQHRQTLKSCLQDYCQRECYKESLALKSFQENVKKVKNMNEYFNLDQMNHYNKQCVNKKNNQTLSHKYFEKESSKCSNHWHLSELTDITEPYYNINSHLQEKSRGNRIVNSVSDLCKLKSDSENEKQNNYLKSVEISENIENQQDSCMKETLENFPKITETNEKQRNNSIMLELNNDNKSMFHTEINTIDKQCAATRMVICLSLVELVPNTLKKFNTF</sequence>
<evidence type="ECO:0000256" key="4">
    <source>
        <dbReference type="ARBA" id="ARBA00022989"/>
    </source>
</evidence>
<dbReference type="PANTHER" id="PTHR45638:SF7">
    <property type="entry name" value="CYCLIC NUCLEOTIDE-GATED ION CHANNEL-LIKE, ISOFORM E"/>
    <property type="match status" value="1"/>
</dbReference>
<evidence type="ECO:0000256" key="2">
    <source>
        <dbReference type="ARBA" id="ARBA00022448"/>
    </source>
</evidence>
<evidence type="ECO:0000256" key="5">
    <source>
        <dbReference type="ARBA" id="ARBA00023065"/>
    </source>
</evidence>
<feature type="transmembrane region" description="Helical" evidence="9">
    <location>
        <begin position="147"/>
        <end position="168"/>
    </location>
</feature>
<evidence type="ECO:0000256" key="9">
    <source>
        <dbReference type="SAM" id="Phobius"/>
    </source>
</evidence>
<dbReference type="SUPFAM" id="SSF81324">
    <property type="entry name" value="Voltage-gated potassium channels"/>
    <property type="match status" value="1"/>
</dbReference>
<dbReference type="InterPro" id="IPR018490">
    <property type="entry name" value="cNMP-bd_dom_sf"/>
</dbReference>
<evidence type="ECO:0000256" key="8">
    <source>
        <dbReference type="ARBA" id="ARBA00023303"/>
    </source>
</evidence>
<keyword evidence="6 9" id="KW-0472">Membrane</keyword>
<name>A0ABM4D0Y5_HYDVU</name>